<feature type="domain" description="HPt" evidence="3">
    <location>
        <begin position="30"/>
        <end position="129"/>
    </location>
</feature>
<dbReference type="EMBL" id="JBHSMZ010000026">
    <property type="protein sequence ID" value="MFC5551849.1"/>
    <property type="molecule type" value="Genomic_DNA"/>
</dbReference>
<dbReference type="Pfam" id="PF01627">
    <property type="entry name" value="Hpt"/>
    <property type="match status" value="1"/>
</dbReference>
<dbReference type="SMART" id="SM00073">
    <property type="entry name" value="HPT"/>
    <property type="match status" value="1"/>
</dbReference>
<proteinExistence type="predicted"/>
<feature type="modified residue" description="Phosphohistidine" evidence="2">
    <location>
        <position position="69"/>
    </location>
</feature>
<dbReference type="Gene3D" id="1.20.120.160">
    <property type="entry name" value="HPT domain"/>
    <property type="match status" value="1"/>
</dbReference>
<dbReference type="CDD" id="cd00088">
    <property type="entry name" value="HPT"/>
    <property type="match status" value="1"/>
</dbReference>
<keyword evidence="5" id="KW-1185">Reference proteome</keyword>
<keyword evidence="2" id="KW-0597">Phosphoprotein</keyword>
<sequence>MSESAGQQAASAPSLPAINRADGIARLMGDAALFARVLARFRKDYRHAAVRIRETLAAGDIEVAQRQAHTLKGAAGMIEAVPLREAAQALEQALRRGDGHLAPRLARLEHALERVLLELDADEGIAPAAAPVQQIDGRGAATAQLRALLEDGNGDAVDLVQDAAPSLTRELGEERYRRIAAAIEVFDFEGALAWLSA</sequence>
<evidence type="ECO:0000259" key="3">
    <source>
        <dbReference type="PROSITE" id="PS50894"/>
    </source>
</evidence>
<accession>A0ABW0S460</accession>
<reference evidence="5" key="1">
    <citation type="journal article" date="2019" name="Int. J. Syst. Evol. Microbiol.">
        <title>The Global Catalogue of Microorganisms (GCM) 10K type strain sequencing project: providing services to taxonomists for standard genome sequencing and annotation.</title>
        <authorList>
            <consortium name="The Broad Institute Genomics Platform"/>
            <consortium name="The Broad Institute Genome Sequencing Center for Infectious Disease"/>
            <person name="Wu L."/>
            <person name="Ma J."/>
        </authorList>
    </citation>
    <scope>NUCLEOTIDE SEQUENCE [LARGE SCALE GENOMIC DNA]</scope>
    <source>
        <strain evidence="5">CGMCC 4.5798</strain>
    </source>
</reference>
<gene>
    <name evidence="4" type="ORF">ACFPO9_25300</name>
</gene>
<evidence type="ECO:0000256" key="1">
    <source>
        <dbReference type="ARBA" id="ARBA00023012"/>
    </source>
</evidence>
<dbReference type="Proteomes" id="UP001596086">
    <property type="component" value="Unassembled WGS sequence"/>
</dbReference>
<evidence type="ECO:0000313" key="5">
    <source>
        <dbReference type="Proteomes" id="UP001596086"/>
    </source>
</evidence>
<dbReference type="PROSITE" id="PS50894">
    <property type="entry name" value="HPT"/>
    <property type="match status" value="1"/>
</dbReference>
<protein>
    <submittedName>
        <fullName evidence="4">Hpt domain-containing protein</fullName>
    </submittedName>
</protein>
<dbReference type="InterPro" id="IPR008207">
    <property type="entry name" value="Sig_transdc_His_kin_Hpt_dom"/>
</dbReference>
<keyword evidence="1" id="KW-0902">Two-component regulatory system</keyword>
<dbReference type="SUPFAM" id="SSF47226">
    <property type="entry name" value="Histidine-containing phosphotransfer domain, HPT domain"/>
    <property type="match status" value="1"/>
</dbReference>
<evidence type="ECO:0000313" key="4">
    <source>
        <dbReference type="EMBL" id="MFC5551849.1"/>
    </source>
</evidence>
<name>A0ABW0S460_9BURK</name>
<dbReference type="RefSeq" id="WP_379776613.1">
    <property type="nucleotide sequence ID" value="NZ_JBHSMZ010000026.1"/>
</dbReference>
<dbReference type="InterPro" id="IPR036641">
    <property type="entry name" value="HPT_dom_sf"/>
</dbReference>
<organism evidence="4 5">
    <name type="scientific">Massilia aerilata</name>
    <dbReference type="NCBI Taxonomy" id="453817"/>
    <lineage>
        <taxon>Bacteria</taxon>
        <taxon>Pseudomonadati</taxon>
        <taxon>Pseudomonadota</taxon>
        <taxon>Betaproteobacteria</taxon>
        <taxon>Burkholderiales</taxon>
        <taxon>Oxalobacteraceae</taxon>
        <taxon>Telluria group</taxon>
        <taxon>Massilia</taxon>
    </lineage>
</organism>
<comment type="caution">
    <text evidence="4">The sequence shown here is derived from an EMBL/GenBank/DDBJ whole genome shotgun (WGS) entry which is preliminary data.</text>
</comment>
<evidence type="ECO:0000256" key="2">
    <source>
        <dbReference type="PROSITE-ProRule" id="PRU00110"/>
    </source>
</evidence>